<comment type="caution">
    <text evidence="2">The sequence shown here is derived from an EMBL/GenBank/DDBJ whole genome shotgun (WGS) entry which is preliminary data.</text>
</comment>
<dbReference type="AlphaFoldDB" id="A0A0P7C738"/>
<dbReference type="OrthoDB" id="976323at2"/>
<evidence type="ECO:0000313" key="2">
    <source>
        <dbReference type="EMBL" id="KPM49269.1"/>
    </source>
</evidence>
<evidence type="ECO:0008006" key="4">
    <source>
        <dbReference type="Google" id="ProtNLM"/>
    </source>
</evidence>
<gene>
    <name evidence="2" type="ORF">AFM12_01175</name>
</gene>
<evidence type="ECO:0000256" key="1">
    <source>
        <dbReference type="SAM" id="SignalP"/>
    </source>
</evidence>
<reference evidence="2 3" key="1">
    <citation type="submission" date="2015-07" db="EMBL/GenBank/DDBJ databases">
        <title>The draft genome sequence of Leadbetterella sp. JN14-9.</title>
        <authorList>
            <person name="Liu Y."/>
            <person name="Du J."/>
            <person name="Shao Z."/>
        </authorList>
    </citation>
    <scope>NUCLEOTIDE SEQUENCE [LARGE SCALE GENOMIC DNA]</scope>
    <source>
        <strain evidence="2 3">JN14-9</strain>
    </source>
</reference>
<keyword evidence="1" id="KW-0732">Signal</keyword>
<organism evidence="2 3">
    <name type="scientific">Jiulongibacter sediminis</name>
    <dbReference type="NCBI Taxonomy" id="1605367"/>
    <lineage>
        <taxon>Bacteria</taxon>
        <taxon>Pseudomonadati</taxon>
        <taxon>Bacteroidota</taxon>
        <taxon>Cytophagia</taxon>
        <taxon>Cytophagales</taxon>
        <taxon>Leadbetterellaceae</taxon>
        <taxon>Jiulongibacter</taxon>
    </lineage>
</organism>
<sequence>MRVILSIFFFFFLMSCSCKNTEKVSSEKTVLQLPQDSNLRKTSEALNQQEATVKGELKYEGNRAQELSVLRFENQNELRIEDPLWDSSFLPSTNEEKVVFWSTDHYQKVRENKLRNESMEEMKGFDFAPLIIQMKKLPPWEAGTFVQHYIHVPDGEQKRTQWTEGNLTYFFRPESYQHNFESHLPQFIHSFPDYSLPSNKWGATNFFAAEDLQNLALRKGYRLTGSFSTPPSNRIAYDYDEWLYKSGAPPAYAVSQDKVNEWLNQVDEKLLRRNFKTYVIDRHQNVKHLVLNWEALRNPYGEGIGKLQRTLKMWKEAYPDKTLSIWPHGLMELNRVNIEGNNYKYNLTKDLNFKGNLDQWYGLLNEQSPFTINAFFKENADLNYIGGYLNYPTNYGYVHHFVMQHIMNKKFQPRKPSVLMWWHNQEYVGGFDLGEKWFSGADGQPLMTRIKPMVFPSTMHNAAVWAFAFCDGGELWSEPWGRSDDKTYLGGMTEAFDTKGRKVPTKYGPVQTSQYAIQNYQNIDRWEAGKWAVSMNKDIIEAQTEWTFVSSAREGERFTQNDQRLPSFSLYKKTPLVAAKMNQAQTEALILVYDAWNDPLKQEIIKVKLGDQVFDTKVFGRYTSVVRVQL</sequence>
<accession>A0A0P7C738</accession>
<feature type="signal peptide" evidence="1">
    <location>
        <begin position="1"/>
        <end position="20"/>
    </location>
</feature>
<dbReference type="STRING" id="1605367.AFM12_01175"/>
<dbReference type="EMBL" id="LGTQ01000005">
    <property type="protein sequence ID" value="KPM49269.1"/>
    <property type="molecule type" value="Genomic_DNA"/>
</dbReference>
<protein>
    <recommendedName>
        <fullName evidence="4">DUF5703 domain-containing protein</fullName>
    </recommendedName>
</protein>
<evidence type="ECO:0000313" key="3">
    <source>
        <dbReference type="Proteomes" id="UP000050454"/>
    </source>
</evidence>
<dbReference type="PROSITE" id="PS51257">
    <property type="entry name" value="PROKAR_LIPOPROTEIN"/>
    <property type="match status" value="1"/>
</dbReference>
<feature type="chain" id="PRO_5006136637" description="DUF5703 domain-containing protein" evidence="1">
    <location>
        <begin position="21"/>
        <end position="630"/>
    </location>
</feature>
<name>A0A0P7C738_9BACT</name>
<proteinExistence type="predicted"/>
<dbReference type="Proteomes" id="UP000050454">
    <property type="component" value="Unassembled WGS sequence"/>
</dbReference>
<keyword evidence="3" id="KW-1185">Reference proteome</keyword>